<keyword evidence="9" id="KW-1185">Reference proteome</keyword>
<reference evidence="1" key="1">
    <citation type="submission" date="2023-06" db="EMBL/GenBank/DDBJ databases">
        <authorList>
            <person name="Kurt Z."/>
        </authorList>
    </citation>
    <scope>NUCLEOTIDE SEQUENCE</scope>
</reference>
<comment type="caution">
    <text evidence="1">The sequence shown here is derived from an EMBL/GenBank/DDBJ whole genome shotgun (WGS) entry which is preliminary data.</text>
</comment>
<organism evidence="1">
    <name type="scientific">Hexamita inflata</name>
    <dbReference type="NCBI Taxonomy" id="28002"/>
    <lineage>
        <taxon>Eukaryota</taxon>
        <taxon>Metamonada</taxon>
        <taxon>Diplomonadida</taxon>
        <taxon>Hexamitidae</taxon>
        <taxon>Hexamitinae</taxon>
        <taxon>Hexamita</taxon>
    </lineage>
</organism>
<dbReference type="EMBL" id="CATOUU010000630">
    <property type="protein sequence ID" value="CAI9936094.1"/>
    <property type="molecule type" value="Genomic_DNA"/>
</dbReference>
<dbReference type="EMBL" id="CATOUU010000942">
    <property type="protein sequence ID" value="CAI9961580.1"/>
    <property type="molecule type" value="Genomic_DNA"/>
</dbReference>
<gene>
    <name evidence="1" type="ORF">HINF_LOCUS23739</name>
    <name evidence="2" type="ORF">HINF_LOCUS41484</name>
    <name evidence="5" type="ORF">HINF_LOCUS42644</name>
    <name evidence="6" type="ORF">HINF_LOCUS45058</name>
    <name evidence="3" type="ORF">HINF_LOCUS49225</name>
    <name evidence="4" type="ORF">HINF_LOCUS52660</name>
    <name evidence="7" type="ORF">HINF_LOCUS58432</name>
    <name evidence="8" type="ORF">HINF_LOCUS76437</name>
</gene>
<dbReference type="AlphaFoldDB" id="A0AA86PIU2"/>
<dbReference type="EMBL" id="CAXDID020000328">
    <property type="protein sequence ID" value="CAL6077547.1"/>
    <property type="molecule type" value="Genomic_DNA"/>
</dbReference>
<evidence type="ECO:0000313" key="5">
    <source>
        <dbReference type="EMBL" id="CAL6048337.1"/>
    </source>
</evidence>
<evidence type="ECO:0000313" key="1">
    <source>
        <dbReference type="EMBL" id="CAI9936094.1"/>
    </source>
</evidence>
<name>A0AA86PIU2_9EUKA</name>
<evidence type="ECO:0000313" key="9">
    <source>
        <dbReference type="Proteomes" id="UP001642409"/>
    </source>
</evidence>
<sequence length="128" mass="14738">MSEPKDVYAKPDYDESRSVSYEVWFRNWIGVKQLKTLSISFQKLQVVISEPDNCKAVATLPASCIKMAIPSQNVDTQVTIMTQAVDRDAYKIWVHDGEEAKVKMIIRDINKLVELYRDVLEEQTQQAK</sequence>
<evidence type="ECO:0000313" key="2">
    <source>
        <dbReference type="EMBL" id="CAI9953839.1"/>
    </source>
</evidence>
<dbReference type="EMBL" id="CAXDID020000174">
    <property type="protein sequence ID" value="CAL6048337.1"/>
    <property type="molecule type" value="Genomic_DNA"/>
</dbReference>
<reference evidence="5 9" key="2">
    <citation type="submission" date="2024-07" db="EMBL/GenBank/DDBJ databases">
        <authorList>
            <person name="Akdeniz Z."/>
        </authorList>
    </citation>
    <scope>NUCLEOTIDE SEQUENCE [LARGE SCALE GENOMIC DNA]</scope>
</reference>
<evidence type="ECO:0000313" key="3">
    <source>
        <dbReference type="EMBL" id="CAI9961580.1"/>
    </source>
</evidence>
<dbReference type="EMBL" id="CATOUU010000984">
    <property type="protein sequence ID" value="CAI9965015.1"/>
    <property type="molecule type" value="Genomic_DNA"/>
</dbReference>
<proteinExistence type="predicted"/>
<protein>
    <submittedName>
        <fullName evidence="1">Uncharacterized protein</fullName>
    </submittedName>
</protein>
<dbReference type="Proteomes" id="UP001642409">
    <property type="component" value="Unassembled WGS sequence"/>
</dbReference>
<dbReference type="EMBL" id="CAXDID020000194">
    <property type="protein sequence ID" value="CAL6052870.1"/>
    <property type="molecule type" value="Genomic_DNA"/>
</dbReference>
<dbReference type="EMBL" id="CAXDID020000709">
    <property type="protein sequence ID" value="CAL6111522.1"/>
    <property type="molecule type" value="Genomic_DNA"/>
</dbReference>
<dbReference type="EMBL" id="CATOUU010000841">
    <property type="protein sequence ID" value="CAI9953839.1"/>
    <property type="molecule type" value="Genomic_DNA"/>
</dbReference>
<evidence type="ECO:0000313" key="6">
    <source>
        <dbReference type="EMBL" id="CAL6052870.1"/>
    </source>
</evidence>
<evidence type="ECO:0000313" key="7">
    <source>
        <dbReference type="EMBL" id="CAL6077547.1"/>
    </source>
</evidence>
<accession>A0AA86PIU2</accession>
<evidence type="ECO:0000313" key="4">
    <source>
        <dbReference type="EMBL" id="CAI9965015.1"/>
    </source>
</evidence>
<evidence type="ECO:0000313" key="8">
    <source>
        <dbReference type="EMBL" id="CAL6111522.1"/>
    </source>
</evidence>